<proteinExistence type="predicted"/>
<dbReference type="EMBL" id="BGPR01197140">
    <property type="protein sequence ID" value="GBN07857.1"/>
    <property type="molecule type" value="Genomic_DNA"/>
</dbReference>
<dbReference type="AlphaFoldDB" id="A0A4Y2L0K6"/>
<name>A0A4Y2L0K6_ARAVE</name>
<accession>A0A4Y2L0K6</accession>
<dbReference type="Proteomes" id="UP000499080">
    <property type="component" value="Unassembled WGS sequence"/>
</dbReference>
<keyword evidence="5" id="KW-1185">Reference proteome</keyword>
<reference evidence="1 5" key="1">
    <citation type="journal article" date="2019" name="Sci. Rep.">
        <title>Orb-weaving spider Araneus ventricosus genome elucidates the spidroin gene catalogue.</title>
        <authorList>
            <person name="Kono N."/>
            <person name="Nakamura H."/>
            <person name="Ohtoshi R."/>
            <person name="Moran D.A.P."/>
            <person name="Shinohara A."/>
            <person name="Yoshida Y."/>
            <person name="Fujiwara M."/>
            <person name="Mori M."/>
            <person name="Tomita M."/>
            <person name="Arakawa K."/>
        </authorList>
    </citation>
    <scope>NUCLEOTIDE SEQUENCE [LARGE SCALE GENOMIC DNA]</scope>
</reference>
<evidence type="ECO:0000313" key="5">
    <source>
        <dbReference type="Proteomes" id="UP000499080"/>
    </source>
</evidence>
<evidence type="ECO:0000313" key="1">
    <source>
        <dbReference type="EMBL" id="GBN07850.1"/>
    </source>
</evidence>
<dbReference type="EMBL" id="BGPR01197151">
    <property type="protein sequence ID" value="GBN07883.1"/>
    <property type="molecule type" value="Genomic_DNA"/>
</dbReference>
<sequence length="98" mass="10681">MTRTKPELPPTLNFRTTPVGGLLTDYISFLVQQAHILGGASLKSGFEPGILLSRSQDLTTRPLHPDTDMARKSGREVSTYRSILVPPVGLGEDTFSAR</sequence>
<evidence type="ECO:0000313" key="4">
    <source>
        <dbReference type="EMBL" id="GBN07883.1"/>
    </source>
</evidence>
<dbReference type="EMBL" id="BGPR01197138">
    <property type="protein sequence ID" value="GBN07850.1"/>
    <property type="molecule type" value="Genomic_DNA"/>
</dbReference>
<protein>
    <submittedName>
        <fullName evidence="1">Uncharacterized protein</fullName>
    </submittedName>
</protein>
<dbReference type="EMBL" id="BGPR01197143">
    <property type="protein sequence ID" value="GBN07863.1"/>
    <property type="molecule type" value="Genomic_DNA"/>
</dbReference>
<evidence type="ECO:0000313" key="2">
    <source>
        <dbReference type="EMBL" id="GBN07857.1"/>
    </source>
</evidence>
<comment type="caution">
    <text evidence="1">The sequence shown here is derived from an EMBL/GenBank/DDBJ whole genome shotgun (WGS) entry which is preliminary data.</text>
</comment>
<organism evidence="1 5">
    <name type="scientific">Araneus ventricosus</name>
    <name type="common">Orbweaver spider</name>
    <name type="synonym">Epeira ventricosa</name>
    <dbReference type="NCBI Taxonomy" id="182803"/>
    <lineage>
        <taxon>Eukaryota</taxon>
        <taxon>Metazoa</taxon>
        <taxon>Ecdysozoa</taxon>
        <taxon>Arthropoda</taxon>
        <taxon>Chelicerata</taxon>
        <taxon>Arachnida</taxon>
        <taxon>Araneae</taxon>
        <taxon>Araneomorphae</taxon>
        <taxon>Entelegynae</taxon>
        <taxon>Araneoidea</taxon>
        <taxon>Araneidae</taxon>
        <taxon>Araneus</taxon>
    </lineage>
</organism>
<gene>
    <name evidence="1" type="ORF">AVEN_195792_1</name>
    <name evidence="2" type="ORF">AVEN_226952_1</name>
    <name evidence="3" type="ORF">AVEN_245326_1</name>
    <name evidence="4" type="ORF">AVEN_273860_1</name>
</gene>
<evidence type="ECO:0000313" key="3">
    <source>
        <dbReference type="EMBL" id="GBN07863.1"/>
    </source>
</evidence>